<dbReference type="EMBL" id="CACTIH010007294">
    <property type="protein sequence ID" value="CAA3008269.1"/>
    <property type="molecule type" value="Genomic_DNA"/>
</dbReference>
<dbReference type="Proteomes" id="UP000594638">
    <property type="component" value="Unassembled WGS sequence"/>
</dbReference>
<dbReference type="AlphaFoldDB" id="A0A8S0TS80"/>
<sequence length="136" mass="15852">MDEEKSEALEFHEAYITLHYLLKPRVVKRMRQLISYKEDIPTLNLEEKVNLWERDVMGVWLVKHSDVGSGASKTSLSVSPAYDPCAFDPISWFQKKIRGTMEVLPDHLLKETNEFIRNQTIPKWPGAYGSNFQLKR</sequence>
<dbReference type="Gramene" id="OE9A050294T1">
    <property type="protein sequence ID" value="OE9A050294C1"/>
    <property type="gene ID" value="OE9A050294"/>
</dbReference>
<organism evidence="1 2">
    <name type="scientific">Olea europaea subsp. europaea</name>
    <dbReference type="NCBI Taxonomy" id="158383"/>
    <lineage>
        <taxon>Eukaryota</taxon>
        <taxon>Viridiplantae</taxon>
        <taxon>Streptophyta</taxon>
        <taxon>Embryophyta</taxon>
        <taxon>Tracheophyta</taxon>
        <taxon>Spermatophyta</taxon>
        <taxon>Magnoliopsida</taxon>
        <taxon>eudicotyledons</taxon>
        <taxon>Gunneridae</taxon>
        <taxon>Pentapetalae</taxon>
        <taxon>asterids</taxon>
        <taxon>lamiids</taxon>
        <taxon>Lamiales</taxon>
        <taxon>Oleaceae</taxon>
        <taxon>Oleeae</taxon>
        <taxon>Olea</taxon>
    </lineage>
</organism>
<evidence type="ECO:0000313" key="1">
    <source>
        <dbReference type="EMBL" id="CAA3008269.1"/>
    </source>
</evidence>
<proteinExistence type="predicted"/>
<gene>
    <name evidence="1" type="ORF">OLEA9_A050294</name>
</gene>
<comment type="caution">
    <text evidence="1">The sequence shown here is derived from an EMBL/GenBank/DDBJ whole genome shotgun (WGS) entry which is preliminary data.</text>
</comment>
<protein>
    <submittedName>
        <fullName evidence="1">DNA (Cytosine-5)-methyltransferase</fullName>
    </submittedName>
</protein>
<accession>A0A8S0TS80</accession>
<evidence type="ECO:0000313" key="2">
    <source>
        <dbReference type="Proteomes" id="UP000594638"/>
    </source>
</evidence>
<name>A0A8S0TS80_OLEEU</name>
<keyword evidence="2" id="KW-1185">Reference proteome</keyword>
<dbReference type="OrthoDB" id="5376140at2759"/>
<reference evidence="1 2" key="1">
    <citation type="submission" date="2019-12" db="EMBL/GenBank/DDBJ databases">
        <authorList>
            <person name="Alioto T."/>
            <person name="Alioto T."/>
            <person name="Gomez Garrido J."/>
        </authorList>
    </citation>
    <scope>NUCLEOTIDE SEQUENCE [LARGE SCALE GENOMIC DNA]</scope>
</reference>